<keyword evidence="2" id="KW-1185">Reference proteome</keyword>
<sequence length="175" mass="19071">MTAQTESITVTTGVPRNASRVDYKLVTVVENVNHEADFPRPLSALNTAHPLTAGPTNNVGLMHTERAVIMHPTPLTFGSSEDGAWVGCDPQSGLEDADLERHYSALALGNGISTCQATRRATWREILMSFIRTTADVAVPVESQENVAVDSLEEVGRGMRECTLAIRPLRQLHCY</sequence>
<dbReference type="EMBL" id="JAPESX010002711">
    <property type="protein sequence ID" value="KAJ8106821.1"/>
    <property type="molecule type" value="Genomic_DNA"/>
</dbReference>
<evidence type="ECO:0000313" key="2">
    <source>
        <dbReference type="Proteomes" id="UP001153334"/>
    </source>
</evidence>
<organism evidence="1 2">
    <name type="scientific">Nemania bipapillata</name>
    <dbReference type="NCBI Taxonomy" id="110536"/>
    <lineage>
        <taxon>Eukaryota</taxon>
        <taxon>Fungi</taxon>
        <taxon>Dikarya</taxon>
        <taxon>Ascomycota</taxon>
        <taxon>Pezizomycotina</taxon>
        <taxon>Sordariomycetes</taxon>
        <taxon>Xylariomycetidae</taxon>
        <taxon>Xylariales</taxon>
        <taxon>Xylariaceae</taxon>
        <taxon>Nemania</taxon>
    </lineage>
</organism>
<accession>A0ACC2HUQ7</accession>
<comment type="caution">
    <text evidence="1">The sequence shown here is derived from an EMBL/GenBank/DDBJ whole genome shotgun (WGS) entry which is preliminary data.</text>
</comment>
<protein>
    <submittedName>
        <fullName evidence="1">Uncharacterized protein</fullName>
    </submittedName>
</protein>
<name>A0ACC2HUQ7_9PEZI</name>
<dbReference type="Proteomes" id="UP001153334">
    <property type="component" value="Unassembled WGS sequence"/>
</dbReference>
<reference evidence="1" key="1">
    <citation type="submission" date="2022-11" db="EMBL/GenBank/DDBJ databases">
        <title>Genome Sequence of Nemania bipapillata.</title>
        <authorList>
            <person name="Buettner E."/>
        </authorList>
    </citation>
    <scope>NUCLEOTIDE SEQUENCE</scope>
    <source>
        <strain evidence="1">CP14</strain>
    </source>
</reference>
<evidence type="ECO:0000313" key="1">
    <source>
        <dbReference type="EMBL" id="KAJ8106821.1"/>
    </source>
</evidence>
<gene>
    <name evidence="1" type="ORF">ONZ43_g6931</name>
</gene>
<proteinExistence type="predicted"/>